<evidence type="ECO:0000259" key="11">
    <source>
        <dbReference type="PROSITE" id="PS51918"/>
    </source>
</evidence>
<dbReference type="NCBIfam" id="TIGR04051">
    <property type="entry name" value="rSAM_NirJ"/>
    <property type="match status" value="1"/>
</dbReference>
<dbReference type="InterPro" id="IPR013785">
    <property type="entry name" value="Aldolase_TIM"/>
</dbReference>
<keyword evidence="6" id="KW-0411">Iron-sulfur</keyword>
<dbReference type="SFLD" id="SFLDG01067">
    <property type="entry name" value="SPASM/twitch_domain_containing"/>
    <property type="match status" value="1"/>
</dbReference>
<dbReference type="SFLD" id="SFLDS00029">
    <property type="entry name" value="Radical_SAM"/>
    <property type="match status" value="1"/>
</dbReference>
<evidence type="ECO:0000256" key="3">
    <source>
        <dbReference type="ARBA" id="ARBA00022691"/>
    </source>
</evidence>
<dbReference type="SFLD" id="SFLDF00393">
    <property type="entry name" value="heme_D1_biosynthesis_(NirJ-lik"/>
    <property type="match status" value="1"/>
</dbReference>
<dbReference type="Proteomes" id="UP000029843">
    <property type="component" value="Unassembled WGS sequence"/>
</dbReference>
<dbReference type="InterPro" id="IPR058240">
    <property type="entry name" value="rSAM_sf"/>
</dbReference>
<keyword evidence="4" id="KW-0479">Metal-binding</keyword>
<comment type="caution">
    <text evidence="12">The sequence shown here is derived from an EMBL/GenBank/DDBJ whole genome shotgun (WGS) entry which is preliminary data.</text>
</comment>
<accession>A0A099KY08</accession>
<comment type="cofactor">
    <cofactor evidence="1">
        <name>[4Fe-4S] cluster</name>
        <dbReference type="ChEBI" id="CHEBI:49883"/>
    </cofactor>
</comment>
<evidence type="ECO:0000256" key="4">
    <source>
        <dbReference type="ARBA" id="ARBA00022723"/>
    </source>
</evidence>
<organism evidence="12 13">
    <name type="scientific">Colwellia psychrerythraea</name>
    <name type="common">Vibrio psychroerythus</name>
    <dbReference type="NCBI Taxonomy" id="28229"/>
    <lineage>
        <taxon>Bacteria</taxon>
        <taxon>Pseudomonadati</taxon>
        <taxon>Pseudomonadota</taxon>
        <taxon>Gammaproteobacteria</taxon>
        <taxon>Alteromonadales</taxon>
        <taxon>Colwelliaceae</taxon>
        <taxon>Colwellia</taxon>
    </lineage>
</organism>
<gene>
    <name evidence="12" type="ORF">ND2E_1273</name>
</gene>
<dbReference type="Gene3D" id="3.20.20.70">
    <property type="entry name" value="Aldolase class I"/>
    <property type="match status" value="1"/>
</dbReference>
<evidence type="ECO:0000313" key="13">
    <source>
        <dbReference type="Proteomes" id="UP000029843"/>
    </source>
</evidence>
<dbReference type="PROSITE" id="PS51918">
    <property type="entry name" value="RADICAL_SAM"/>
    <property type="match status" value="1"/>
</dbReference>
<dbReference type="FunFam" id="3.20.20.70:FF:000188">
    <property type="entry name" value="Mycofactocin radical SAM maturase MftC"/>
    <property type="match status" value="1"/>
</dbReference>
<dbReference type="InterPro" id="IPR023885">
    <property type="entry name" value="4Fe4S-binding_SPASM_dom"/>
</dbReference>
<evidence type="ECO:0000256" key="2">
    <source>
        <dbReference type="ARBA" id="ARBA00022485"/>
    </source>
</evidence>
<dbReference type="InterPro" id="IPR017200">
    <property type="entry name" value="PqqE-like"/>
</dbReference>
<evidence type="ECO:0000256" key="6">
    <source>
        <dbReference type="ARBA" id="ARBA00023014"/>
    </source>
</evidence>
<keyword evidence="3" id="KW-0949">S-adenosyl-L-methionine</keyword>
<dbReference type="InterPro" id="IPR034480">
    <property type="entry name" value="Heme_synthase-like"/>
</dbReference>
<dbReference type="PATRIC" id="fig|28229.4.peg.267"/>
<evidence type="ECO:0000256" key="8">
    <source>
        <dbReference type="ARBA" id="ARBA00023462"/>
    </source>
</evidence>
<dbReference type="SMART" id="SM00729">
    <property type="entry name" value="Elp3"/>
    <property type="match status" value="1"/>
</dbReference>
<dbReference type="PIRSF" id="PIRSF037420">
    <property type="entry name" value="PQQ_syn_pqqE"/>
    <property type="match status" value="1"/>
</dbReference>
<evidence type="ECO:0000256" key="1">
    <source>
        <dbReference type="ARBA" id="ARBA00001966"/>
    </source>
</evidence>
<keyword evidence="5" id="KW-0408">Iron</keyword>
<sequence>MFRISQLLKTLHDDMAEFKPVKAARKMPGPVVIWNLIRRCNLRCKHCYATSLDIDFKDELTTEQVKATIDDLKVAHVPVLILSGGEPLMRPDIYEITAYAKEKGFYVALSTNGTLIDESNIDKIKASDYQYVGISIDGLEEFHDEFRRQKGSFKTSMHAIKLCKEAGIKIGMRLCLTKDNNKDLPAMLDLMEENKVDKFYLSHLNYSGRGKRNAENDAMFKMTKDAMELLFERAWSHISQGIETDFVTGNNDADGPFLLKWATKHFGDSHPECIANLKQRLINWGGNASGVNVANIDNTGTIHPDTYWWNHPIGNVKTEKFSDVWKNTQDPLMLGFRESPRPVKGRCGECDYLNICGGNTRTRAFAQSGDAWAEDPGCYLNDDEIGFVPPPSKFADELTNKENPIQFVEV</sequence>
<dbReference type="GO" id="GO:0003824">
    <property type="term" value="F:catalytic activity"/>
    <property type="evidence" value="ECO:0007669"/>
    <property type="project" value="InterPro"/>
</dbReference>
<dbReference type="RefSeq" id="WP_033092044.1">
    <property type="nucleotide sequence ID" value="NZ_JQED01000003.1"/>
</dbReference>
<dbReference type="PANTHER" id="PTHR11228:SF7">
    <property type="entry name" value="PQQA PEPTIDE CYCLASE"/>
    <property type="match status" value="1"/>
</dbReference>
<comment type="function">
    <text evidence="9">Involved in heme d1 biosynthesis. Radical SAM enzyme that catalyzes the removal of two propionate side chains from the intermediate 12,18-didecarboxysiroheme (DDSH) and may introduce the keto functions on rings A and B, yielding the heme d1 precursor dihydro-heme d1.</text>
</comment>
<evidence type="ECO:0000256" key="9">
    <source>
        <dbReference type="ARBA" id="ARBA00056787"/>
    </source>
</evidence>
<dbReference type="InterPro" id="IPR050377">
    <property type="entry name" value="Radical_SAM_PqqE_MftC-like"/>
</dbReference>
<evidence type="ECO:0000313" key="12">
    <source>
        <dbReference type="EMBL" id="KGJ95491.1"/>
    </source>
</evidence>
<dbReference type="SUPFAM" id="SSF102114">
    <property type="entry name" value="Radical SAM enzymes"/>
    <property type="match status" value="1"/>
</dbReference>
<dbReference type="SFLD" id="SFLDG01385">
    <property type="entry name" value="heme_carboxy_lyase_like"/>
    <property type="match status" value="1"/>
</dbReference>
<dbReference type="Pfam" id="PF04055">
    <property type="entry name" value="Radical_SAM"/>
    <property type="match status" value="1"/>
</dbReference>
<dbReference type="EMBL" id="JQED01000003">
    <property type="protein sequence ID" value="KGJ95491.1"/>
    <property type="molecule type" value="Genomic_DNA"/>
</dbReference>
<dbReference type="PANTHER" id="PTHR11228">
    <property type="entry name" value="RADICAL SAM DOMAIN PROTEIN"/>
    <property type="match status" value="1"/>
</dbReference>
<keyword evidence="2" id="KW-0004">4Fe-4S</keyword>
<dbReference type="InterPro" id="IPR023992">
    <property type="entry name" value="HemeD1_Synth_NirJ"/>
</dbReference>
<evidence type="ECO:0000256" key="5">
    <source>
        <dbReference type="ARBA" id="ARBA00023004"/>
    </source>
</evidence>
<proteinExistence type="inferred from homology"/>
<dbReference type="AlphaFoldDB" id="A0A099KY08"/>
<dbReference type="SFLD" id="SFLDG01386">
    <property type="entry name" value="main_SPASM_domain-containing"/>
    <property type="match status" value="1"/>
</dbReference>
<dbReference type="InterPro" id="IPR006638">
    <property type="entry name" value="Elp3/MiaA/NifB-like_rSAM"/>
</dbReference>
<dbReference type="GO" id="GO:0051539">
    <property type="term" value="F:4 iron, 4 sulfur cluster binding"/>
    <property type="evidence" value="ECO:0007669"/>
    <property type="project" value="UniProtKB-KW"/>
</dbReference>
<dbReference type="CDD" id="cd21123">
    <property type="entry name" value="SPASM_MftC-like"/>
    <property type="match status" value="1"/>
</dbReference>
<evidence type="ECO:0000256" key="7">
    <source>
        <dbReference type="ARBA" id="ARBA00023239"/>
    </source>
</evidence>
<dbReference type="NCBIfam" id="TIGR04085">
    <property type="entry name" value="rSAM_more_4Fe4S"/>
    <property type="match status" value="1"/>
</dbReference>
<reference evidence="12 13" key="1">
    <citation type="submission" date="2014-08" db="EMBL/GenBank/DDBJ databases">
        <title>Genomic and Phenotypic Diversity of Colwellia psychrerythraea strains from Disparate Marine Basins.</title>
        <authorList>
            <person name="Techtmann S.M."/>
            <person name="Stelling S.C."/>
            <person name="Utturkar S.M."/>
            <person name="Alshibli N."/>
            <person name="Harris A."/>
            <person name="Brown S.D."/>
            <person name="Hazen T.C."/>
        </authorList>
    </citation>
    <scope>NUCLEOTIDE SEQUENCE [LARGE SCALE GENOMIC DNA]</scope>
    <source>
        <strain evidence="12 13">ND2E</strain>
    </source>
</reference>
<comment type="similarity">
    <text evidence="8">Belongs to the radical SAM superfamily.</text>
</comment>
<evidence type="ECO:0000256" key="10">
    <source>
        <dbReference type="ARBA" id="ARBA00073867"/>
    </source>
</evidence>
<dbReference type="InterPro" id="IPR007197">
    <property type="entry name" value="rSAM"/>
</dbReference>
<keyword evidence="7" id="KW-0456">Lyase</keyword>
<dbReference type="CDD" id="cd01335">
    <property type="entry name" value="Radical_SAM"/>
    <property type="match status" value="1"/>
</dbReference>
<feature type="domain" description="Radical SAM core" evidence="11">
    <location>
        <begin position="26"/>
        <end position="243"/>
    </location>
</feature>
<dbReference type="OrthoDB" id="9792276at2"/>
<dbReference type="GO" id="GO:0006783">
    <property type="term" value="P:heme biosynthetic process"/>
    <property type="evidence" value="ECO:0007669"/>
    <property type="project" value="TreeGrafter"/>
</dbReference>
<name>A0A099KY08_COLPS</name>
<protein>
    <recommendedName>
        <fullName evidence="10">Pre-heme d1 synthase</fullName>
    </recommendedName>
</protein>
<dbReference type="GO" id="GO:0046872">
    <property type="term" value="F:metal ion binding"/>
    <property type="evidence" value="ECO:0007669"/>
    <property type="project" value="UniProtKB-KW"/>
</dbReference>